<dbReference type="AlphaFoldDB" id="A0A0C3CFQ5"/>
<proteinExistence type="predicted"/>
<gene>
    <name evidence="1" type="ORF">PILCRDRAFT_813527</name>
</gene>
<evidence type="ECO:0000313" key="1">
    <source>
        <dbReference type="EMBL" id="KIM88572.1"/>
    </source>
</evidence>
<reference evidence="2" key="2">
    <citation type="submission" date="2015-01" db="EMBL/GenBank/DDBJ databases">
        <title>Evolutionary Origins and Diversification of the Mycorrhizal Mutualists.</title>
        <authorList>
            <consortium name="DOE Joint Genome Institute"/>
            <consortium name="Mycorrhizal Genomics Consortium"/>
            <person name="Kohler A."/>
            <person name="Kuo A."/>
            <person name="Nagy L.G."/>
            <person name="Floudas D."/>
            <person name="Copeland A."/>
            <person name="Barry K.W."/>
            <person name="Cichocki N."/>
            <person name="Veneault-Fourrey C."/>
            <person name="LaButti K."/>
            <person name="Lindquist E.A."/>
            <person name="Lipzen A."/>
            <person name="Lundell T."/>
            <person name="Morin E."/>
            <person name="Murat C."/>
            <person name="Riley R."/>
            <person name="Ohm R."/>
            <person name="Sun H."/>
            <person name="Tunlid A."/>
            <person name="Henrissat B."/>
            <person name="Grigoriev I.V."/>
            <person name="Hibbett D.S."/>
            <person name="Martin F."/>
        </authorList>
    </citation>
    <scope>NUCLEOTIDE SEQUENCE [LARGE SCALE GENOMIC DNA]</scope>
    <source>
        <strain evidence="2">F 1598</strain>
    </source>
</reference>
<dbReference type="EMBL" id="KN832976">
    <property type="protein sequence ID" value="KIM88572.1"/>
    <property type="molecule type" value="Genomic_DNA"/>
</dbReference>
<dbReference type="InParanoid" id="A0A0C3CFQ5"/>
<sequence length="76" mass="8982">MMESRNRQMSSLTMITRKCGCIVNWQDIDSDFYAWIVCRWIDKARREDTLEVHTDSSANRPNDFRPRDVLLLSSAE</sequence>
<organism evidence="1 2">
    <name type="scientific">Piloderma croceum (strain F 1598)</name>
    <dbReference type="NCBI Taxonomy" id="765440"/>
    <lineage>
        <taxon>Eukaryota</taxon>
        <taxon>Fungi</taxon>
        <taxon>Dikarya</taxon>
        <taxon>Basidiomycota</taxon>
        <taxon>Agaricomycotina</taxon>
        <taxon>Agaricomycetes</taxon>
        <taxon>Agaricomycetidae</taxon>
        <taxon>Atheliales</taxon>
        <taxon>Atheliaceae</taxon>
        <taxon>Piloderma</taxon>
    </lineage>
</organism>
<dbReference type="Proteomes" id="UP000054166">
    <property type="component" value="Unassembled WGS sequence"/>
</dbReference>
<evidence type="ECO:0000313" key="2">
    <source>
        <dbReference type="Proteomes" id="UP000054166"/>
    </source>
</evidence>
<protein>
    <submittedName>
        <fullName evidence="1">Uncharacterized protein</fullName>
    </submittedName>
</protein>
<keyword evidence="2" id="KW-1185">Reference proteome</keyword>
<name>A0A0C3CFQ5_PILCF</name>
<dbReference type="HOGENOM" id="CLU_2655344_0_0_1"/>
<reference evidence="1 2" key="1">
    <citation type="submission" date="2014-04" db="EMBL/GenBank/DDBJ databases">
        <authorList>
            <consortium name="DOE Joint Genome Institute"/>
            <person name="Kuo A."/>
            <person name="Tarkka M."/>
            <person name="Buscot F."/>
            <person name="Kohler A."/>
            <person name="Nagy L.G."/>
            <person name="Floudas D."/>
            <person name="Copeland A."/>
            <person name="Barry K.W."/>
            <person name="Cichocki N."/>
            <person name="Veneault-Fourrey C."/>
            <person name="LaButti K."/>
            <person name="Lindquist E.A."/>
            <person name="Lipzen A."/>
            <person name="Lundell T."/>
            <person name="Morin E."/>
            <person name="Murat C."/>
            <person name="Sun H."/>
            <person name="Tunlid A."/>
            <person name="Henrissat B."/>
            <person name="Grigoriev I.V."/>
            <person name="Hibbett D.S."/>
            <person name="Martin F."/>
            <person name="Nordberg H.P."/>
            <person name="Cantor M.N."/>
            <person name="Hua S.X."/>
        </authorList>
    </citation>
    <scope>NUCLEOTIDE SEQUENCE [LARGE SCALE GENOMIC DNA]</scope>
    <source>
        <strain evidence="1 2">F 1598</strain>
    </source>
</reference>
<accession>A0A0C3CFQ5</accession>